<evidence type="ECO:0000313" key="5">
    <source>
        <dbReference type="Proteomes" id="UP001597369"/>
    </source>
</evidence>
<evidence type="ECO:0000256" key="1">
    <source>
        <dbReference type="ARBA" id="ARBA00004370"/>
    </source>
</evidence>
<evidence type="ECO:0000256" key="2">
    <source>
        <dbReference type="ARBA" id="ARBA00023136"/>
    </source>
</evidence>
<dbReference type="RefSeq" id="WP_229958338.1">
    <property type="nucleotide sequence ID" value="NZ_JAJJWI010000003.1"/>
</dbReference>
<sequence length="376" mass="42635">MHSYRYYYLPLLLILTTLSGKAQSIAILTDTSSNTKTIKGVIPAPVVYYTPNTGFAIGANILGYLKLKSKTDTTYTRLSVARLFADYTWNKQTYQWLSWNIFTRDEKFLLRGELRNRIYRDRFYGIGNVSQDEDEEIFWYNYVSARIAGLKSLGRHVFFGPDFQIENYYNIKLDSLDAQRDSQLRANQIPGYKGGINSGLGAIFLIDARNNVAFPSKGYYLELSAYHFGSTFGGDFDYNNYNFIFSSYYELKPDHVLGTNTVLNLNSGNVPVQRLATSGGERILRSYARNRFFDDHFAGTQAEYRFPLFRKVGMVAFAGVGDVFDKPSDISLSTLKYSIGTGFRYSVLPQEKLNSRLDIGLGREGIAVFVGIGEAF</sequence>
<dbReference type="Pfam" id="PF01103">
    <property type="entry name" value="Omp85"/>
    <property type="match status" value="1"/>
</dbReference>
<accession>A0ABW4WZY7</accession>
<feature type="domain" description="Bacterial surface antigen (D15)" evidence="3">
    <location>
        <begin position="133"/>
        <end position="345"/>
    </location>
</feature>
<reference evidence="5" key="1">
    <citation type="journal article" date="2019" name="Int. J. Syst. Evol. Microbiol.">
        <title>The Global Catalogue of Microorganisms (GCM) 10K type strain sequencing project: providing services to taxonomists for standard genome sequencing and annotation.</title>
        <authorList>
            <consortium name="The Broad Institute Genomics Platform"/>
            <consortium name="The Broad Institute Genome Sequencing Center for Infectious Disease"/>
            <person name="Wu L."/>
            <person name="Ma J."/>
        </authorList>
    </citation>
    <scope>NUCLEOTIDE SEQUENCE [LARGE SCALE GENOMIC DNA]</scope>
    <source>
        <strain evidence="5">JCM 16545</strain>
    </source>
</reference>
<comment type="caution">
    <text evidence="4">The sequence shown here is derived from an EMBL/GenBank/DDBJ whole genome shotgun (WGS) entry which is preliminary data.</text>
</comment>
<keyword evidence="2" id="KW-0472">Membrane</keyword>
<dbReference type="Proteomes" id="UP001597369">
    <property type="component" value="Unassembled WGS sequence"/>
</dbReference>
<dbReference type="Gene3D" id="2.40.160.50">
    <property type="entry name" value="membrane protein fhac: a member of the omp85/tpsb transporter family"/>
    <property type="match status" value="1"/>
</dbReference>
<protein>
    <submittedName>
        <fullName evidence="4">BamA/TamA family outer membrane protein</fullName>
    </submittedName>
</protein>
<dbReference type="EMBL" id="JBHUHV010000039">
    <property type="protein sequence ID" value="MFD2068009.1"/>
    <property type="molecule type" value="Genomic_DNA"/>
</dbReference>
<organism evidence="4 5">
    <name type="scientific">Pontibacter silvestris</name>
    <dbReference type="NCBI Taxonomy" id="2305183"/>
    <lineage>
        <taxon>Bacteria</taxon>
        <taxon>Pseudomonadati</taxon>
        <taxon>Bacteroidota</taxon>
        <taxon>Cytophagia</taxon>
        <taxon>Cytophagales</taxon>
        <taxon>Hymenobacteraceae</taxon>
        <taxon>Pontibacter</taxon>
    </lineage>
</organism>
<comment type="subcellular location">
    <subcellularLocation>
        <location evidence="1">Membrane</location>
    </subcellularLocation>
</comment>
<evidence type="ECO:0000313" key="4">
    <source>
        <dbReference type="EMBL" id="MFD2068009.1"/>
    </source>
</evidence>
<name>A0ABW4WZY7_9BACT</name>
<dbReference type="InterPro" id="IPR000184">
    <property type="entry name" value="Bac_surfAg_D15"/>
</dbReference>
<gene>
    <name evidence="4" type="ORF">ACFSKU_14025</name>
</gene>
<proteinExistence type="predicted"/>
<keyword evidence="5" id="KW-1185">Reference proteome</keyword>
<evidence type="ECO:0000259" key="3">
    <source>
        <dbReference type="Pfam" id="PF01103"/>
    </source>
</evidence>